<proteinExistence type="inferred from homology"/>
<protein>
    <submittedName>
        <fullName evidence="8">Aconitate hydratase 1</fullName>
        <ecNumber evidence="8">4.2.1.3</ecNumber>
    </submittedName>
</protein>
<dbReference type="GO" id="GO:0003994">
    <property type="term" value="F:aconitate hydratase activity"/>
    <property type="evidence" value="ECO:0007669"/>
    <property type="project" value="UniProtKB-EC"/>
</dbReference>
<gene>
    <name evidence="8" type="primary">acnA_2</name>
    <name evidence="8" type="ORF">NCTC12151_02746</name>
</gene>
<dbReference type="EC" id="4.2.1.3" evidence="8"/>
<keyword evidence="4" id="KW-0408">Iron</keyword>
<dbReference type="CDD" id="cd01580">
    <property type="entry name" value="AcnA_IRP_Swivel"/>
    <property type="match status" value="1"/>
</dbReference>
<evidence type="ECO:0000256" key="6">
    <source>
        <dbReference type="ARBA" id="ARBA00023239"/>
    </source>
</evidence>
<dbReference type="Pfam" id="PF00694">
    <property type="entry name" value="Aconitase_C"/>
    <property type="match status" value="1"/>
</dbReference>
<dbReference type="SUPFAM" id="SSF52016">
    <property type="entry name" value="LeuD/IlvD-like"/>
    <property type="match status" value="1"/>
</dbReference>
<evidence type="ECO:0000256" key="1">
    <source>
        <dbReference type="ARBA" id="ARBA00001966"/>
    </source>
</evidence>
<dbReference type="FunFam" id="3.20.19.10:FF:000001">
    <property type="entry name" value="Aconitate hydratase"/>
    <property type="match status" value="1"/>
</dbReference>
<keyword evidence="6 8" id="KW-0456">Lyase</keyword>
<feature type="domain" description="Aconitase A/isopropylmalate dehydratase small subunit swivel" evidence="7">
    <location>
        <begin position="27"/>
        <end position="154"/>
    </location>
</feature>
<sequence>MVLLGDSVTTDHISPAGSIKADSPAGRYLSERGISRQDFNSYGSRRGNHEVMMRGTFANVRIRNEMVPGIEGGFTRHIPSQEVLPIYDAAMRYQQEGVPLAAVVGKEYGSGSSRDWAAKGPMLLGVRVVIAESFERIHRSNLIGMGILPLEFPHGVSRSTLMLRGDETITVTQLNALTPGQTVPVTFTRASGEHIEIETRCRIDTGNELTYYQNGGILHYVIRKML</sequence>
<reference evidence="8 9" key="1">
    <citation type="submission" date="2018-06" db="EMBL/GenBank/DDBJ databases">
        <authorList>
            <consortium name="Pathogen Informatics"/>
            <person name="Doyle S."/>
        </authorList>
    </citation>
    <scope>NUCLEOTIDE SEQUENCE [LARGE SCALE GENOMIC DNA]</scope>
    <source>
        <strain evidence="8 9">NCTC12151</strain>
    </source>
</reference>
<dbReference type="InterPro" id="IPR006249">
    <property type="entry name" value="Aconitase/IRP2"/>
</dbReference>
<dbReference type="InterPro" id="IPR000573">
    <property type="entry name" value="AconitaseA/IPMdHydase_ssu_swvl"/>
</dbReference>
<dbReference type="GO" id="GO:0046872">
    <property type="term" value="F:metal ion binding"/>
    <property type="evidence" value="ECO:0007669"/>
    <property type="project" value="UniProtKB-KW"/>
</dbReference>
<dbReference type="AlphaFoldDB" id="A0A2X4UVK7"/>
<evidence type="ECO:0000313" key="8">
    <source>
        <dbReference type="EMBL" id="SQI42841.1"/>
    </source>
</evidence>
<keyword evidence="9" id="KW-1185">Reference proteome</keyword>
<dbReference type="InterPro" id="IPR015928">
    <property type="entry name" value="Aconitase/3IPM_dehydase_swvl"/>
</dbReference>
<dbReference type="EMBL" id="LS483470">
    <property type="protein sequence ID" value="SQI42841.1"/>
    <property type="molecule type" value="Genomic_DNA"/>
</dbReference>
<evidence type="ECO:0000256" key="4">
    <source>
        <dbReference type="ARBA" id="ARBA00023004"/>
    </source>
</evidence>
<comment type="similarity">
    <text evidence="2">Belongs to the aconitase/IPM isomerase family.</text>
</comment>
<dbReference type="InterPro" id="IPR044137">
    <property type="entry name" value="AcnA_IRP_Swivel"/>
</dbReference>
<keyword evidence="3" id="KW-0479">Metal-binding</keyword>
<dbReference type="GO" id="GO:0051536">
    <property type="term" value="F:iron-sulfur cluster binding"/>
    <property type="evidence" value="ECO:0007669"/>
    <property type="project" value="UniProtKB-KW"/>
</dbReference>
<accession>A0A2X4UVK7</accession>
<comment type="cofactor">
    <cofactor evidence="1">
        <name>[4Fe-4S] cluster</name>
        <dbReference type="ChEBI" id="CHEBI:49883"/>
    </cofactor>
</comment>
<evidence type="ECO:0000256" key="5">
    <source>
        <dbReference type="ARBA" id="ARBA00023014"/>
    </source>
</evidence>
<name>A0A2X4UVK7_9GAMM</name>
<dbReference type="PANTHER" id="PTHR11670">
    <property type="entry name" value="ACONITASE/IRON-RESPONSIVE ELEMENT FAMILY MEMBER"/>
    <property type="match status" value="1"/>
</dbReference>
<dbReference type="KEGG" id="lri:NCTC12151_02746"/>
<evidence type="ECO:0000256" key="3">
    <source>
        <dbReference type="ARBA" id="ARBA00022723"/>
    </source>
</evidence>
<evidence type="ECO:0000259" key="7">
    <source>
        <dbReference type="Pfam" id="PF00694"/>
    </source>
</evidence>
<dbReference type="Proteomes" id="UP000249005">
    <property type="component" value="Chromosome 1"/>
</dbReference>
<organism evidence="8 9">
    <name type="scientific">Leminorella richardii</name>
    <dbReference type="NCBI Taxonomy" id="158841"/>
    <lineage>
        <taxon>Bacteria</taxon>
        <taxon>Pseudomonadati</taxon>
        <taxon>Pseudomonadota</taxon>
        <taxon>Gammaproteobacteria</taxon>
        <taxon>Enterobacterales</taxon>
        <taxon>Budviciaceae</taxon>
        <taxon>Leminorella</taxon>
    </lineage>
</organism>
<dbReference type="Gene3D" id="3.20.19.10">
    <property type="entry name" value="Aconitase, domain 4"/>
    <property type="match status" value="1"/>
</dbReference>
<evidence type="ECO:0000313" key="9">
    <source>
        <dbReference type="Proteomes" id="UP000249005"/>
    </source>
</evidence>
<evidence type="ECO:0000256" key="2">
    <source>
        <dbReference type="ARBA" id="ARBA00007185"/>
    </source>
</evidence>
<keyword evidence="5" id="KW-0411">Iron-sulfur</keyword>